<evidence type="ECO:0008006" key="9">
    <source>
        <dbReference type="Google" id="ProtNLM"/>
    </source>
</evidence>
<name>A0A673TGF2_SURSU</name>
<dbReference type="PANTHER" id="PTHR11691">
    <property type="entry name" value="TYPE I INTERFERON"/>
    <property type="match status" value="1"/>
</dbReference>
<dbReference type="Pfam" id="PF00143">
    <property type="entry name" value="Interferon"/>
    <property type="match status" value="1"/>
</dbReference>
<protein>
    <recommendedName>
        <fullName evidence="9">Interferon omega-1-like</fullName>
    </recommendedName>
</protein>
<dbReference type="PROSITE" id="PS00252">
    <property type="entry name" value="INTERFERON_A_B_D"/>
    <property type="match status" value="1"/>
</dbReference>
<evidence type="ECO:0000256" key="4">
    <source>
        <dbReference type="ARBA" id="ARBA00023118"/>
    </source>
</evidence>
<evidence type="ECO:0000256" key="3">
    <source>
        <dbReference type="ARBA" id="ARBA00022525"/>
    </source>
</evidence>
<evidence type="ECO:0000256" key="1">
    <source>
        <dbReference type="ARBA" id="ARBA00004613"/>
    </source>
</evidence>
<dbReference type="PRINTS" id="PR00266">
    <property type="entry name" value="INTERFERONAB"/>
</dbReference>
<sequence length="210" mass="23192">MTTSEFPHQRTLGFPTALLRPPLAALVLLTCRPGGARGCALPRNQAQLSRDNLVLLGQMRRLSPFFCLRDRRDFGFPRNLLEGGRLQQAQAAAVLQQLLQQIFNLLLAERAPAPWSPALLAGLGAGLHLPIGGTLPLSISGQATEENESTFSFFFPIPTRYFQDIRLYLQEKGHSDCAWEIVRLEIMRSLSSTVTLQDRIGIKDGDLGSP</sequence>
<keyword evidence="2 6" id="KW-0202">Cytokine</keyword>
<dbReference type="SMART" id="SM00076">
    <property type="entry name" value="IFabd"/>
    <property type="match status" value="1"/>
</dbReference>
<dbReference type="InterPro" id="IPR009079">
    <property type="entry name" value="4_helix_cytokine-like_core"/>
</dbReference>
<reference evidence="7 8" key="1">
    <citation type="submission" date="2019-05" db="EMBL/GenBank/DDBJ databases">
        <title>A Chromosome-scale Meerkat (S. suricatta) Genome Assembly.</title>
        <authorList>
            <person name="Dudchenko O."/>
            <person name="Lieberman Aiden E."/>
            <person name="Tung J."/>
            <person name="Barreiro L.B."/>
            <person name="Clutton-Brock T.H."/>
        </authorList>
    </citation>
    <scope>NUCLEOTIDE SEQUENCE [LARGE SCALE GENOMIC DNA]</scope>
</reference>
<keyword evidence="8" id="KW-1185">Reference proteome</keyword>
<dbReference type="AlphaFoldDB" id="A0A673TGF2"/>
<dbReference type="InterPro" id="IPR000471">
    <property type="entry name" value="Interferon_alpha/beta/delta"/>
</dbReference>
<evidence type="ECO:0000256" key="2">
    <source>
        <dbReference type="ARBA" id="ARBA00022514"/>
    </source>
</evidence>
<comment type="subcellular location">
    <subcellularLocation>
        <location evidence="1">Secreted</location>
    </subcellularLocation>
</comment>
<dbReference type="GO" id="GO:0005125">
    <property type="term" value="F:cytokine activity"/>
    <property type="evidence" value="ECO:0007669"/>
    <property type="project" value="UniProtKB-KW"/>
</dbReference>
<dbReference type="GO" id="GO:0005126">
    <property type="term" value="F:cytokine receptor binding"/>
    <property type="evidence" value="ECO:0007669"/>
    <property type="project" value="InterPro"/>
</dbReference>
<reference evidence="7" key="2">
    <citation type="submission" date="2025-08" db="UniProtKB">
        <authorList>
            <consortium name="Ensembl"/>
        </authorList>
    </citation>
    <scope>IDENTIFICATION</scope>
</reference>
<dbReference type="Proteomes" id="UP000472268">
    <property type="component" value="Chromosome 13"/>
</dbReference>
<dbReference type="GO" id="GO:0051607">
    <property type="term" value="P:defense response to virus"/>
    <property type="evidence" value="ECO:0007669"/>
    <property type="project" value="UniProtKB-KW"/>
</dbReference>
<accession>A0A673TGF2</accession>
<comment type="similarity">
    <text evidence="6">Belongs to the alpha/beta interferon family.</text>
</comment>
<dbReference type="SUPFAM" id="SSF47266">
    <property type="entry name" value="4-helical cytokines"/>
    <property type="match status" value="1"/>
</dbReference>
<keyword evidence="3" id="KW-0964">Secreted</keyword>
<dbReference type="Gene3D" id="1.20.1250.10">
    <property type="match status" value="1"/>
</dbReference>
<evidence type="ECO:0000256" key="6">
    <source>
        <dbReference type="RuleBase" id="RU000436"/>
    </source>
</evidence>
<evidence type="ECO:0000256" key="5">
    <source>
        <dbReference type="ARBA" id="ARBA00023157"/>
    </source>
</evidence>
<dbReference type="OMA" id="WNQTQLK"/>
<dbReference type="GO" id="GO:0005615">
    <property type="term" value="C:extracellular space"/>
    <property type="evidence" value="ECO:0007669"/>
    <property type="project" value="UniProtKB-KW"/>
</dbReference>
<dbReference type="Ensembl" id="ENSSSUT00005009340.1">
    <property type="protein sequence ID" value="ENSSSUP00005008104.1"/>
    <property type="gene ID" value="ENSSSUG00005005182.1"/>
</dbReference>
<reference evidence="7" key="3">
    <citation type="submission" date="2025-09" db="UniProtKB">
        <authorList>
            <consortium name="Ensembl"/>
        </authorList>
    </citation>
    <scope>IDENTIFICATION</scope>
</reference>
<dbReference type="PANTHER" id="PTHR11691:SF37">
    <property type="entry name" value="INTERFERON OMEGA-1"/>
    <property type="match status" value="1"/>
</dbReference>
<proteinExistence type="inferred from homology"/>
<organism evidence="7 8">
    <name type="scientific">Suricata suricatta</name>
    <name type="common">Meerkat</name>
    <dbReference type="NCBI Taxonomy" id="37032"/>
    <lineage>
        <taxon>Eukaryota</taxon>
        <taxon>Metazoa</taxon>
        <taxon>Chordata</taxon>
        <taxon>Craniata</taxon>
        <taxon>Vertebrata</taxon>
        <taxon>Euteleostomi</taxon>
        <taxon>Mammalia</taxon>
        <taxon>Eutheria</taxon>
        <taxon>Laurasiatheria</taxon>
        <taxon>Carnivora</taxon>
        <taxon>Feliformia</taxon>
        <taxon>Herpestidae</taxon>
        <taxon>Suricata</taxon>
    </lineage>
</organism>
<keyword evidence="5" id="KW-1015">Disulfide bond</keyword>
<evidence type="ECO:0000313" key="7">
    <source>
        <dbReference type="Ensembl" id="ENSSSUP00005008104.1"/>
    </source>
</evidence>
<evidence type="ECO:0000313" key="8">
    <source>
        <dbReference type="Proteomes" id="UP000472268"/>
    </source>
</evidence>
<keyword evidence="4 6" id="KW-0051">Antiviral defense</keyword>